<dbReference type="Pfam" id="PF00155">
    <property type="entry name" value="Aminotran_1_2"/>
    <property type="match status" value="1"/>
</dbReference>
<evidence type="ECO:0000313" key="4">
    <source>
        <dbReference type="EMBL" id="ATC64931.1"/>
    </source>
</evidence>
<evidence type="ECO:0000259" key="3">
    <source>
        <dbReference type="Pfam" id="PF00155"/>
    </source>
</evidence>
<dbReference type="Gene3D" id="3.90.1150.10">
    <property type="entry name" value="Aspartate Aminotransferase, domain 1"/>
    <property type="match status" value="1"/>
</dbReference>
<organism evidence="4 5">
    <name type="scientific">Nibricoccus aquaticus</name>
    <dbReference type="NCBI Taxonomy" id="2576891"/>
    <lineage>
        <taxon>Bacteria</taxon>
        <taxon>Pseudomonadati</taxon>
        <taxon>Verrucomicrobiota</taxon>
        <taxon>Opitutia</taxon>
        <taxon>Opitutales</taxon>
        <taxon>Opitutaceae</taxon>
        <taxon>Nibricoccus</taxon>
    </lineage>
</organism>
<evidence type="ECO:0000313" key="5">
    <source>
        <dbReference type="Proteomes" id="UP000217265"/>
    </source>
</evidence>
<dbReference type="GO" id="GO:0016740">
    <property type="term" value="F:transferase activity"/>
    <property type="evidence" value="ECO:0007669"/>
    <property type="project" value="UniProtKB-KW"/>
</dbReference>
<name>A0A290QKQ5_9BACT</name>
<feature type="domain" description="Aminotransferase class I/classII large" evidence="3">
    <location>
        <begin position="50"/>
        <end position="390"/>
    </location>
</feature>
<comment type="cofactor">
    <cofactor evidence="1">
        <name>pyridoxal 5'-phosphate</name>
        <dbReference type="ChEBI" id="CHEBI:597326"/>
    </cofactor>
</comment>
<dbReference type="PANTHER" id="PTHR13693">
    <property type="entry name" value="CLASS II AMINOTRANSFERASE/8-AMINO-7-OXONONANOATE SYNTHASE"/>
    <property type="match status" value="1"/>
</dbReference>
<dbReference type="KEGG" id="vbh:CMV30_13690"/>
<evidence type="ECO:0000256" key="1">
    <source>
        <dbReference type="ARBA" id="ARBA00001933"/>
    </source>
</evidence>
<accession>A0A290QKQ5</accession>
<dbReference type="AlphaFoldDB" id="A0A290QKQ5"/>
<proteinExistence type="predicted"/>
<dbReference type="InterPro" id="IPR015422">
    <property type="entry name" value="PyrdxlP-dep_Trfase_small"/>
</dbReference>
<keyword evidence="5" id="KW-1185">Reference proteome</keyword>
<keyword evidence="2" id="KW-0808">Transferase</keyword>
<protein>
    <submittedName>
        <fullName evidence="4">8-amino-7-oxononanoate synthase</fullName>
    </submittedName>
</protein>
<dbReference type="RefSeq" id="WP_096056562.1">
    <property type="nucleotide sequence ID" value="NZ_CP023344.1"/>
</dbReference>
<dbReference type="Gene3D" id="3.40.640.10">
    <property type="entry name" value="Type I PLP-dependent aspartate aminotransferase-like (Major domain)"/>
    <property type="match status" value="1"/>
</dbReference>
<dbReference type="InterPro" id="IPR050087">
    <property type="entry name" value="AON_synthase_class-II"/>
</dbReference>
<gene>
    <name evidence="4" type="ORF">CMV30_13690</name>
</gene>
<dbReference type="EMBL" id="CP023344">
    <property type="protein sequence ID" value="ATC64931.1"/>
    <property type="molecule type" value="Genomic_DNA"/>
</dbReference>
<dbReference type="Proteomes" id="UP000217265">
    <property type="component" value="Chromosome"/>
</dbReference>
<evidence type="ECO:0000256" key="2">
    <source>
        <dbReference type="ARBA" id="ARBA00022679"/>
    </source>
</evidence>
<dbReference type="InterPro" id="IPR015424">
    <property type="entry name" value="PyrdxlP-dep_Trfase"/>
</dbReference>
<dbReference type="InterPro" id="IPR015421">
    <property type="entry name" value="PyrdxlP-dep_Trfase_major"/>
</dbReference>
<dbReference type="InterPro" id="IPR004839">
    <property type="entry name" value="Aminotransferase_I/II_large"/>
</dbReference>
<reference evidence="4 5" key="1">
    <citation type="submission" date="2017-09" db="EMBL/GenBank/DDBJ databases">
        <title>Complete genome sequence of Verrucomicrobial strain HZ-65, isolated from freshwater.</title>
        <authorList>
            <person name="Choi A."/>
        </authorList>
    </citation>
    <scope>NUCLEOTIDE SEQUENCE [LARGE SCALE GENOMIC DNA]</scope>
    <source>
        <strain evidence="4 5">HZ-65</strain>
    </source>
</reference>
<dbReference type="GO" id="GO:0030170">
    <property type="term" value="F:pyridoxal phosphate binding"/>
    <property type="evidence" value="ECO:0007669"/>
    <property type="project" value="InterPro"/>
</dbReference>
<dbReference type="SUPFAM" id="SSF53383">
    <property type="entry name" value="PLP-dependent transferases"/>
    <property type="match status" value="1"/>
</dbReference>
<sequence length="398" mass="43569">MAFPFFSKNTKPILARCRDDHATEMRLKYNPYYRPIDAQQGTHIRHDGRDMIMLASNDYLGLSFHPKVIEAGRAAMLQWGASPTGARSANGSRAYHIELEEKLAAFLGREACHVHAAGYLSCMAGVAAYAQKGDLILADKNLHSCLWDGIRLSHATVERFSHNSVADLREVAATLSPDAPKMLVLEGVYSMEGHIAKIPELLAAVKDLGCFTVLDDAHGFGVLGRQGRGTIDHFGLNAEIDILCASMSKSLASTGGFVAGSRDLIEYLRTHSKHTIFSAALSPSQAACASTALDIIQTEPHHHERLQKNAQRYRAMLHSLGLDTWESETPAVPIVLGSKERAYRFWQALLEKNIFTIMSIAPAVPPGKDLIRTAISALHSDEDLARIADAMAYAVKKL</sequence>
<dbReference type="PANTHER" id="PTHR13693:SF3">
    <property type="entry name" value="LD36009P"/>
    <property type="match status" value="1"/>
</dbReference>
<dbReference type="OrthoDB" id="9807157at2"/>